<dbReference type="RefSeq" id="WP_072992011.1">
    <property type="nucleotide sequence ID" value="NZ_FQZB01000018.1"/>
</dbReference>
<accession>A0A1M6SUG5</accession>
<dbReference type="STRING" id="1121302.SAMN02745163_03883"/>
<dbReference type="PROSITE" id="PS51257">
    <property type="entry name" value="PROKAR_LIPOPROTEIN"/>
    <property type="match status" value="1"/>
</dbReference>
<evidence type="ECO:0000313" key="2">
    <source>
        <dbReference type="Proteomes" id="UP000184310"/>
    </source>
</evidence>
<sequence length="152" mass="17273">MNLLKKILLSSCICIGLISLVGCRNGYFRTTVNGKDTKNSTKVSKVEFIKEYKDSFKDEVITNKYSNTKGLFGRVYFKNVPDGDPTNIKFIWKINENVADTVHFSIDEKNSKSPTKCYLSGNDTFPDGNYTLEIYLEDTNELLNTTNIDVQN</sequence>
<dbReference type="OrthoDB" id="9862532at2"/>
<organism evidence="1 2">
    <name type="scientific">Clostridium cavendishii DSM 21758</name>
    <dbReference type="NCBI Taxonomy" id="1121302"/>
    <lineage>
        <taxon>Bacteria</taxon>
        <taxon>Bacillati</taxon>
        <taxon>Bacillota</taxon>
        <taxon>Clostridia</taxon>
        <taxon>Eubacteriales</taxon>
        <taxon>Clostridiaceae</taxon>
        <taxon>Clostridium</taxon>
    </lineage>
</organism>
<reference evidence="1 2" key="1">
    <citation type="submission" date="2016-11" db="EMBL/GenBank/DDBJ databases">
        <authorList>
            <person name="Jaros S."/>
            <person name="Januszkiewicz K."/>
            <person name="Wedrychowicz H."/>
        </authorList>
    </citation>
    <scope>NUCLEOTIDE SEQUENCE [LARGE SCALE GENOMIC DNA]</scope>
    <source>
        <strain evidence="1 2">DSM 21758</strain>
    </source>
</reference>
<dbReference type="AlphaFoldDB" id="A0A1M6SUG5"/>
<proteinExistence type="predicted"/>
<dbReference type="EMBL" id="FQZB01000018">
    <property type="protein sequence ID" value="SHK48364.1"/>
    <property type="molecule type" value="Genomic_DNA"/>
</dbReference>
<evidence type="ECO:0008006" key="3">
    <source>
        <dbReference type="Google" id="ProtNLM"/>
    </source>
</evidence>
<keyword evidence="2" id="KW-1185">Reference proteome</keyword>
<dbReference type="Proteomes" id="UP000184310">
    <property type="component" value="Unassembled WGS sequence"/>
</dbReference>
<protein>
    <recommendedName>
        <fullName evidence="3">Lipoprotein</fullName>
    </recommendedName>
</protein>
<evidence type="ECO:0000313" key="1">
    <source>
        <dbReference type="EMBL" id="SHK48364.1"/>
    </source>
</evidence>
<name>A0A1M6SUG5_9CLOT</name>
<gene>
    <name evidence="1" type="ORF">SAMN02745163_03883</name>
</gene>